<feature type="domain" description="Fibronectin type-III" evidence="7">
    <location>
        <begin position="738"/>
        <end position="837"/>
    </location>
</feature>
<keyword evidence="4" id="KW-0119">Carbohydrate metabolism</keyword>
<feature type="region of interest" description="Disordered" evidence="5">
    <location>
        <begin position="605"/>
        <end position="624"/>
    </location>
</feature>
<dbReference type="InterPro" id="IPR015919">
    <property type="entry name" value="Cadherin-like_sf"/>
</dbReference>
<dbReference type="SUPFAM" id="SSF49265">
    <property type="entry name" value="Fibronectin type III"/>
    <property type="match status" value="2"/>
</dbReference>
<evidence type="ECO:0000313" key="8">
    <source>
        <dbReference type="EMBL" id="MFC3493680.1"/>
    </source>
</evidence>
<evidence type="ECO:0000313" key="9">
    <source>
        <dbReference type="Proteomes" id="UP001595712"/>
    </source>
</evidence>
<organism evidence="8 9">
    <name type="scientific">Glycomyces rhizosphaerae</name>
    <dbReference type="NCBI Taxonomy" id="2054422"/>
    <lineage>
        <taxon>Bacteria</taxon>
        <taxon>Bacillati</taxon>
        <taxon>Actinomycetota</taxon>
        <taxon>Actinomycetes</taxon>
        <taxon>Glycomycetales</taxon>
        <taxon>Glycomycetaceae</taxon>
        <taxon>Glycomyces</taxon>
    </lineage>
</organism>
<gene>
    <name evidence="8" type="ORF">ACFO8M_14460</name>
</gene>
<feature type="domain" description="Fibronectin type-III" evidence="7">
    <location>
        <begin position="407"/>
        <end position="502"/>
    </location>
</feature>
<dbReference type="Pfam" id="PF05345">
    <property type="entry name" value="He_PIG"/>
    <property type="match status" value="1"/>
</dbReference>
<name>A0ABV7Q2S9_9ACTN</name>
<reference evidence="9" key="1">
    <citation type="journal article" date="2019" name="Int. J. Syst. Evol. Microbiol.">
        <title>The Global Catalogue of Microorganisms (GCM) 10K type strain sequencing project: providing services to taxonomists for standard genome sequencing and annotation.</title>
        <authorList>
            <consortium name="The Broad Institute Genomics Platform"/>
            <consortium name="The Broad Institute Genome Sequencing Center for Infectious Disease"/>
            <person name="Wu L."/>
            <person name="Ma J."/>
        </authorList>
    </citation>
    <scope>NUCLEOTIDE SEQUENCE [LARGE SCALE GENOMIC DNA]</scope>
    <source>
        <strain evidence="9">CGMCC 4.7396</strain>
    </source>
</reference>
<evidence type="ECO:0000256" key="2">
    <source>
        <dbReference type="ARBA" id="ARBA00023239"/>
    </source>
</evidence>
<keyword evidence="4" id="KW-0624">Polysaccharide degradation</keyword>
<evidence type="ECO:0000256" key="1">
    <source>
        <dbReference type="ARBA" id="ARBA00022729"/>
    </source>
</evidence>
<dbReference type="RefSeq" id="WP_387976548.1">
    <property type="nucleotide sequence ID" value="NZ_JBHRWO010000012.1"/>
</dbReference>
<dbReference type="PROSITE" id="PS50853">
    <property type="entry name" value="FN3"/>
    <property type="match status" value="2"/>
</dbReference>
<dbReference type="InterPro" id="IPR013783">
    <property type="entry name" value="Ig-like_fold"/>
</dbReference>
<dbReference type="GO" id="GO:0016829">
    <property type="term" value="F:lyase activity"/>
    <property type="evidence" value="ECO:0007669"/>
    <property type="project" value="UniProtKB-KW"/>
</dbReference>
<keyword evidence="3" id="KW-0326">Glycosidase</keyword>
<dbReference type="Gene3D" id="2.60.120.200">
    <property type="match status" value="2"/>
</dbReference>
<dbReference type="InterPro" id="IPR008929">
    <property type="entry name" value="Chondroitin_lyas"/>
</dbReference>
<evidence type="ECO:0000256" key="3">
    <source>
        <dbReference type="ARBA" id="ARBA00023295"/>
    </source>
</evidence>
<dbReference type="InterPro" id="IPR003961">
    <property type="entry name" value="FN3_dom"/>
</dbReference>
<dbReference type="InterPro" id="IPR036116">
    <property type="entry name" value="FN3_sf"/>
</dbReference>
<protein>
    <submittedName>
        <fullName evidence="8">Alginate lyase family protein</fullName>
    </submittedName>
</protein>
<dbReference type="Proteomes" id="UP001595712">
    <property type="component" value="Unassembled WGS sequence"/>
</dbReference>
<feature type="signal peptide" evidence="6">
    <location>
        <begin position="1"/>
        <end position="35"/>
    </location>
</feature>
<dbReference type="EMBL" id="JBHRWO010000012">
    <property type="protein sequence ID" value="MFC3493680.1"/>
    <property type="molecule type" value="Genomic_DNA"/>
</dbReference>
<dbReference type="Gene3D" id="1.50.10.100">
    <property type="entry name" value="Chondroitin AC/alginate lyase"/>
    <property type="match status" value="1"/>
</dbReference>
<dbReference type="PROSITE" id="PS51318">
    <property type="entry name" value="TAT"/>
    <property type="match status" value="1"/>
</dbReference>
<keyword evidence="3" id="KW-0378">Hydrolase</keyword>
<dbReference type="Pfam" id="PF05426">
    <property type="entry name" value="Alginate_lyase"/>
    <property type="match status" value="1"/>
</dbReference>
<evidence type="ECO:0000256" key="4">
    <source>
        <dbReference type="ARBA" id="ARBA00023326"/>
    </source>
</evidence>
<comment type="caution">
    <text evidence="8">The sequence shown here is derived from an EMBL/GenBank/DDBJ whole genome shotgun (WGS) entry which is preliminary data.</text>
</comment>
<dbReference type="CDD" id="cd00063">
    <property type="entry name" value="FN3"/>
    <property type="match status" value="2"/>
</dbReference>
<proteinExistence type="predicted"/>
<dbReference type="SUPFAM" id="SSF49313">
    <property type="entry name" value="Cadherin-like"/>
    <property type="match status" value="1"/>
</dbReference>
<dbReference type="InterPro" id="IPR006311">
    <property type="entry name" value="TAT_signal"/>
</dbReference>
<feature type="chain" id="PRO_5046320069" evidence="6">
    <location>
        <begin position="36"/>
        <end position="1131"/>
    </location>
</feature>
<keyword evidence="1 6" id="KW-0732">Signal</keyword>
<evidence type="ECO:0000259" key="7">
    <source>
        <dbReference type="PROSITE" id="PS50853"/>
    </source>
</evidence>
<evidence type="ECO:0000256" key="6">
    <source>
        <dbReference type="SAM" id="SignalP"/>
    </source>
</evidence>
<dbReference type="Gene3D" id="2.60.40.10">
    <property type="entry name" value="Immunoglobulins"/>
    <property type="match status" value="3"/>
</dbReference>
<sequence length="1131" mass="117721">MNRHKTTRRTLLRGAAGTLIAVTGASALPTGAAQAAPASPLAADAGFAHPGLLHSAADLERMRTAVAAQEAPMHQGFAAMAAHARSKHDYRIRNTGQVTSWGRGPTDHTAEAAEDAGAAYQNALMWAITGDERHADKARDILNAWSSSLEAITGADGQLGAGVQGFKLVNAAEILRHSEYDGWAEADIVRCERSFKDVWYPSISGYALFANGNWDVAALQLVIAIAVFCDDRVMFEDAVRYAADGAGNGSITGIVVDESGQGQESGRTQAYAQLAIGLLADVAEIAWNQGADLYGYKGNRILAGYEYTSRYNLGEEVPFTADLDRTGKYLKTAIAASNRGQYRPIHELAYGHYASRMGLPALYTERVVFRGAGGTRIIEGHNDDHPSWGTLTFARPQADASAPTVPPPAPAGLTAHGTPDGITVGWVASVEPASMAPADGYTVKRAAIDEDEYKEIATGIVSTSYTDAAAEPGKTYIYVVAAANEAGTSADSLGIAVTAGLPADWEAADIGGAAPTGTTDFDGQAFRIEAGGKDIAGAEDRFRFTYMPLNGDGTLTARVAYPVSSQYAKVGLMMREGLEPGAAHAAMLIQGLPLHTWSGVWTTRSATGGATSGTGSTPVPPTQQTEITVNAGFPIADHGSLPASATPLPAPYTEGASDGYRWRRPYWVRLRRKGAKFTGWISPNGRDWEQIGSSDLDLGRDLYIGLAVCSALGADEAYAETTSAVFDNVSAPGWSVDAPAVPVGELRARSSASAVELAWSGTDLSGRYTVKRAPADGGQFAVLACDVGPVGFGVQARYADATGAPGTEYRYVVCASNADGEGPPSPEARAIMPTPPKPEITGPETAFANAGKPFHHLIRAANDPAGFTATGLPEGLRLDATTGAITGTPTAAGEYTVEVGAVNATGTATASLALAVGTPPPAPWTYRDIGDRVPDERMLGSRSVVAIRVPGITGHDASTGAFTLRGAGTDLNLINQGMTVHFASRPLEGDGAIVARLADWQGAAANGRAGLVMAKSLNPFDQMAATVLGANGNVQFFRRPRVAFRPDTTNGPTGVAAPIWLRLSRTADAFAAATSADGETWTPIGEPHSIPAFGTAPYLVGLAVVSGDPLALSTAVFDQVTVAESATGDES</sequence>
<dbReference type="SMART" id="SM00060">
    <property type="entry name" value="FN3"/>
    <property type="match status" value="2"/>
</dbReference>
<dbReference type="InterPro" id="IPR008397">
    <property type="entry name" value="Alginate_lyase_dom"/>
</dbReference>
<evidence type="ECO:0000256" key="5">
    <source>
        <dbReference type="SAM" id="MobiDB-lite"/>
    </source>
</evidence>
<keyword evidence="9" id="KW-1185">Reference proteome</keyword>
<keyword evidence="2 8" id="KW-0456">Lyase</keyword>
<dbReference type="SUPFAM" id="SSF48230">
    <property type="entry name" value="Chondroitin AC/alginate lyase"/>
    <property type="match status" value="1"/>
</dbReference>
<accession>A0ABV7Q2S9</accession>